<dbReference type="KEGG" id="ptx:ABW99_07505"/>
<evidence type="ECO:0000256" key="2">
    <source>
        <dbReference type="ARBA" id="ARBA00022695"/>
    </source>
</evidence>
<feature type="domain" description="Phosphoribosyl-dephospho-CoA transferase MdcG C-terminal" evidence="3">
    <location>
        <begin position="99"/>
        <end position="217"/>
    </location>
</feature>
<keyword evidence="6" id="KW-1185">Reference proteome</keyword>
<dbReference type="InterPro" id="IPR049180">
    <property type="entry name" value="MdcG_C"/>
</dbReference>
<evidence type="ECO:0000313" key="6">
    <source>
        <dbReference type="Proteomes" id="UP000036700"/>
    </source>
</evidence>
<proteinExistence type="predicted"/>
<dbReference type="InterPro" id="IPR048903">
    <property type="entry name" value="MdcG_N"/>
</dbReference>
<reference evidence="6" key="1">
    <citation type="submission" date="2015-06" db="EMBL/GenBank/DDBJ databases">
        <authorList>
            <person name="Lim Y.L."/>
            <person name="Ee R."/>
            <person name="Yong D."/>
            <person name="How K.Y."/>
            <person name="Yin W.F."/>
            <person name="Chan K.G."/>
        </authorList>
    </citation>
    <scope>NUCLEOTIDE SEQUENCE [LARGE SCALE GENOMIC DNA]</scope>
    <source>
        <strain evidence="6">DSM 25325</strain>
    </source>
</reference>
<evidence type="ECO:0000313" key="5">
    <source>
        <dbReference type="EMBL" id="AKJ70441.1"/>
    </source>
</evidence>
<accession>A0A0G3F0D3</accession>
<evidence type="ECO:0000259" key="3">
    <source>
        <dbReference type="Pfam" id="PF10620"/>
    </source>
</evidence>
<dbReference type="STRING" id="445709.ABW99_07505"/>
<dbReference type="Pfam" id="PF10620">
    <property type="entry name" value="MdcG"/>
    <property type="match status" value="1"/>
</dbReference>
<dbReference type="AlphaFoldDB" id="A0A0G3F0D3"/>
<dbReference type="PATRIC" id="fig|445709.3.peg.1602"/>
<gene>
    <name evidence="5" type="ORF">ABW99_07505</name>
</gene>
<keyword evidence="1" id="KW-0808">Transferase</keyword>
<dbReference type="InterPro" id="IPR017557">
    <property type="entry name" value="Holo-ACP_synthase"/>
</dbReference>
<sequence>MSADREGALLPHDLLWFASPRAYESPDPLPAWASREWLGSAPAVVRRASRELPARIPVGLRGRMRHQRHAAWVDARDVIRRVAPEALARSRAWQTHPQRDALPCLRMLERIAPMLDACGLTWGITGSVGFTLASGLFVLRQDSDLDLLLRLPRAMSAGAAANLLRALAALNEQAGEASRIDVQADTGHGAFSLAEWAAARGAVLLKTDCGPVLRDDPWATPARPRMPVTARSCPSAI</sequence>
<dbReference type="Pfam" id="PF20866">
    <property type="entry name" value="MdcG_N"/>
    <property type="match status" value="1"/>
</dbReference>
<evidence type="ECO:0008006" key="7">
    <source>
        <dbReference type="Google" id="ProtNLM"/>
    </source>
</evidence>
<dbReference type="Proteomes" id="UP000036700">
    <property type="component" value="Chromosome"/>
</dbReference>
<protein>
    <recommendedName>
        <fullName evidence="7">Phosphoribosyl-dephospho-CoA transferase</fullName>
    </recommendedName>
</protein>
<keyword evidence="2" id="KW-0548">Nucleotidyltransferase</keyword>
<evidence type="ECO:0000256" key="1">
    <source>
        <dbReference type="ARBA" id="ARBA00022679"/>
    </source>
</evidence>
<feature type="domain" description="Phosphoribosyl-dephospho-CoA transferase MdcG N-terminal" evidence="4">
    <location>
        <begin position="11"/>
        <end position="84"/>
    </location>
</feature>
<dbReference type="EMBL" id="CP011568">
    <property type="protein sequence ID" value="AKJ70441.1"/>
    <property type="molecule type" value="Genomic_DNA"/>
</dbReference>
<dbReference type="NCBIfam" id="TIGR03135">
    <property type="entry name" value="malonate_mdcG"/>
    <property type="match status" value="1"/>
</dbReference>
<evidence type="ECO:0000259" key="4">
    <source>
        <dbReference type="Pfam" id="PF20866"/>
    </source>
</evidence>
<name>A0A0G3F0D3_9BURK</name>
<dbReference type="NCBIfam" id="NF002332">
    <property type="entry name" value="PRK01293.1"/>
    <property type="match status" value="1"/>
</dbReference>
<dbReference type="GO" id="GO:0016779">
    <property type="term" value="F:nucleotidyltransferase activity"/>
    <property type="evidence" value="ECO:0007669"/>
    <property type="project" value="UniProtKB-KW"/>
</dbReference>
<organism evidence="5 6">
    <name type="scientific">Pandoraea thiooxydans</name>
    <dbReference type="NCBI Taxonomy" id="445709"/>
    <lineage>
        <taxon>Bacteria</taxon>
        <taxon>Pseudomonadati</taxon>
        <taxon>Pseudomonadota</taxon>
        <taxon>Betaproteobacteria</taxon>
        <taxon>Burkholderiales</taxon>
        <taxon>Burkholderiaceae</taxon>
        <taxon>Pandoraea</taxon>
    </lineage>
</organism>